<reference evidence="3 4" key="1">
    <citation type="submission" date="2016-05" db="EMBL/GenBank/DDBJ databases">
        <title>Genomic and physiological characterization of Planctopirus sp. isolated from fresh water lake.</title>
        <authorList>
            <person name="Subhash Y."/>
            <person name="Ramana C."/>
        </authorList>
    </citation>
    <scope>NUCLEOTIDE SEQUENCE [LARGE SCALE GENOMIC DNA]</scope>
    <source>
        <strain evidence="3 4">JC280</strain>
    </source>
</reference>
<proteinExistence type="predicted"/>
<feature type="domain" description="DUF1559" evidence="2">
    <location>
        <begin position="35"/>
        <end position="347"/>
    </location>
</feature>
<dbReference type="InterPro" id="IPR027558">
    <property type="entry name" value="Pre_pil_HX9DG_C"/>
</dbReference>
<feature type="transmembrane region" description="Helical" evidence="1">
    <location>
        <begin position="12"/>
        <end position="34"/>
    </location>
</feature>
<keyword evidence="1" id="KW-1133">Transmembrane helix</keyword>
<keyword evidence="1" id="KW-0812">Transmembrane</keyword>
<dbReference type="PANTHER" id="PTHR30093">
    <property type="entry name" value="GENERAL SECRETION PATHWAY PROTEIN G"/>
    <property type="match status" value="1"/>
</dbReference>
<dbReference type="SUPFAM" id="SSF54523">
    <property type="entry name" value="Pili subunits"/>
    <property type="match status" value="1"/>
</dbReference>
<dbReference type="Proteomes" id="UP000094828">
    <property type="component" value="Unassembled WGS sequence"/>
</dbReference>
<evidence type="ECO:0000313" key="3">
    <source>
        <dbReference type="EMBL" id="ODA31953.1"/>
    </source>
</evidence>
<sequence length="366" mass="38633">MRSEAGLRRGFTLIELLVVIAIIAILIALLLPAVQQAREAARRTQCRNNLKQLGLAVHNYADVFGCLPSNLRRDSQSWTSRSWLCAILPQIDQAAAFNSLTFSGTDFDNRSAGGPNLNWRIVSSLRVPGVNCPSSPLPTTYTATASSGSTTAGAPATYPFQIADYVGISGAYFVPGTSTITSPSFWANGYKNDSGMITQVVGTTGTTWSGRGPVRFADVIDGTSNTVMAGEVSDFFRASNGSQWDVRPGFEASGYAYNSSCGYGATTGVFSGGMLSSGRFVGAGNFTNEVTFNIAIPMAPINDTTNSGWQRCLSISNNGALRSAHTGGAHVLLGDGGVRFLSQNIDFNGTFMALMGKSDSAIVGEF</sequence>
<accession>A0A1C3EFF2</accession>
<dbReference type="EMBL" id="LYDR01000072">
    <property type="protein sequence ID" value="ODA31953.1"/>
    <property type="molecule type" value="Genomic_DNA"/>
</dbReference>
<dbReference type="NCBIfam" id="TIGR02532">
    <property type="entry name" value="IV_pilin_GFxxxE"/>
    <property type="match status" value="1"/>
</dbReference>
<name>A0A1C3EFF2_9PLAN</name>
<gene>
    <name evidence="3" type="ORF">A6X21_22040</name>
</gene>
<dbReference type="PANTHER" id="PTHR30093:SF2">
    <property type="entry name" value="TYPE II SECRETION SYSTEM PROTEIN H"/>
    <property type="match status" value="1"/>
</dbReference>
<dbReference type="PROSITE" id="PS00409">
    <property type="entry name" value="PROKAR_NTER_METHYL"/>
    <property type="match status" value="1"/>
</dbReference>
<dbReference type="AlphaFoldDB" id="A0A1C3EFF2"/>
<keyword evidence="4" id="KW-1185">Reference proteome</keyword>
<dbReference type="RefSeq" id="WP_068847728.1">
    <property type="nucleotide sequence ID" value="NZ_LYDR01000072.1"/>
</dbReference>
<comment type="caution">
    <text evidence="3">The sequence shown here is derived from an EMBL/GenBank/DDBJ whole genome shotgun (WGS) entry which is preliminary data.</text>
</comment>
<dbReference type="STRING" id="1841610.A6X21_22040"/>
<protein>
    <recommendedName>
        <fullName evidence="2">DUF1559 domain-containing protein</fullName>
    </recommendedName>
</protein>
<dbReference type="Pfam" id="PF07596">
    <property type="entry name" value="SBP_bac_10"/>
    <property type="match status" value="1"/>
</dbReference>
<dbReference type="Pfam" id="PF07963">
    <property type="entry name" value="N_methyl"/>
    <property type="match status" value="1"/>
</dbReference>
<evidence type="ECO:0000259" key="2">
    <source>
        <dbReference type="Pfam" id="PF07596"/>
    </source>
</evidence>
<dbReference type="NCBIfam" id="TIGR04294">
    <property type="entry name" value="pre_pil_HX9DG"/>
    <property type="match status" value="1"/>
</dbReference>
<dbReference type="Gene3D" id="3.30.700.10">
    <property type="entry name" value="Glycoprotein, Type 4 Pilin"/>
    <property type="match status" value="1"/>
</dbReference>
<keyword evidence="1" id="KW-0472">Membrane</keyword>
<evidence type="ECO:0000256" key="1">
    <source>
        <dbReference type="SAM" id="Phobius"/>
    </source>
</evidence>
<dbReference type="InterPro" id="IPR045584">
    <property type="entry name" value="Pilin-like"/>
</dbReference>
<organism evidence="3 4">
    <name type="scientific">Planctopirus hydrillae</name>
    <dbReference type="NCBI Taxonomy" id="1841610"/>
    <lineage>
        <taxon>Bacteria</taxon>
        <taxon>Pseudomonadati</taxon>
        <taxon>Planctomycetota</taxon>
        <taxon>Planctomycetia</taxon>
        <taxon>Planctomycetales</taxon>
        <taxon>Planctomycetaceae</taxon>
        <taxon>Planctopirus</taxon>
    </lineage>
</organism>
<evidence type="ECO:0000313" key="4">
    <source>
        <dbReference type="Proteomes" id="UP000094828"/>
    </source>
</evidence>
<dbReference type="InterPro" id="IPR012902">
    <property type="entry name" value="N_methyl_site"/>
</dbReference>
<dbReference type="InterPro" id="IPR011453">
    <property type="entry name" value="DUF1559"/>
</dbReference>